<dbReference type="SUPFAM" id="SSF48498">
    <property type="entry name" value="Tetracyclin repressor-like, C-terminal domain"/>
    <property type="match status" value="1"/>
</dbReference>
<evidence type="ECO:0000256" key="3">
    <source>
        <dbReference type="ARBA" id="ARBA00023163"/>
    </source>
</evidence>
<dbReference type="Gene3D" id="1.10.10.60">
    <property type="entry name" value="Homeodomain-like"/>
    <property type="match status" value="1"/>
</dbReference>
<dbReference type="EMBL" id="JDYK01000002">
    <property type="protein sequence ID" value="EWS82515.1"/>
    <property type="molecule type" value="Genomic_DNA"/>
</dbReference>
<dbReference type="Proteomes" id="UP000023067">
    <property type="component" value="Unassembled WGS sequence"/>
</dbReference>
<dbReference type="Gene3D" id="1.10.357.10">
    <property type="entry name" value="Tetracycline Repressor, domain 2"/>
    <property type="match status" value="1"/>
</dbReference>
<accession>Z9JVZ6</accession>
<keyword evidence="2 4" id="KW-0238">DNA-binding</keyword>
<evidence type="ECO:0000256" key="2">
    <source>
        <dbReference type="ARBA" id="ARBA00023125"/>
    </source>
</evidence>
<dbReference type="STRING" id="396014.BF93_05590"/>
<dbReference type="SUPFAM" id="SSF46689">
    <property type="entry name" value="Homeodomain-like"/>
    <property type="match status" value="1"/>
</dbReference>
<sequence length="202" mass="21445">MPRTPAQNDVLRAATQEAIETAAVRVFARHGFAAASMRQIAAEAGLSIGSIYRHHASKEQLFEHLLAQASTGLVAAAERLAGEGPPLALVRDFTTTFLDDLAGEHGGREFFLVINQAVLTDTPPGAARRLARAQRSLWSAFAQLVRRGQGSGEFASGDAEQTTAHYCAMLSGIATMRQVMGDGADAPDVDIVLRLLTGGQHP</sequence>
<organism evidence="6 7">
    <name type="scientific">Brachybacterium phenoliresistens</name>
    <dbReference type="NCBI Taxonomy" id="396014"/>
    <lineage>
        <taxon>Bacteria</taxon>
        <taxon>Bacillati</taxon>
        <taxon>Actinomycetota</taxon>
        <taxon>Actinomycetes</taxon>
        <taxon>Micrococcales</taxon>
        <taxon>Dermabacteraceae</taxon>
        <taxon>Brachybacterium</taxon>
    </lineage>
</organism>
<dbReference type="GO" id="GO:0000976">
    <property type="term" value="F:transcription cis-regulatory region binding"/>
    <property type="evidence" value="ECO:0007669"/>
    <property type="project" value="TreeGrafter"/>
</dbReference>
<evidence type="ECO:0000256" key="1">
    <source>
        <dbReference type="ARBA" id="ARBA00023015"/>
    </source>
</evidence>
<keyword evidence="7" id="KW-1185">Reference proteome</keyword>
<dbReference type="HOGENOM" id="CLU_069356_12_2_11"/>
<keyword evidence="3" id="KW-0804">Transcription</keyword>
<reference evidence="6 7" key="1">
    <citation type="submission" date="2014-02" db="EMBL/GenBank/DDBJ databases">
        <title>Genome sequence of Brachybacterium phenoliresistens strain W13A50.</title>
        <authorList>
            <person name="Wang X."/>
        </authorList>
    </citation>
    <scope>NUCLEOTIDE SEQUENCE [LARGE SCALE GENOMIC DNA]</scope>
    <source>
        <strain evidence="6 7">W13A50</strain>
    </source>
</reference>
<dbReference type="InterPro" id="IPR001647">
    <property type="entry name" value="HTH_TetR"/>
</dbReference>
<dbReference type="InterPro" id="IPR009057">
    <property type="entry name" value="Homeodomain-like_sf"/>
</dbReference>
<protein>
    <submittedName>
        <fullName evidence="6">TetR family transcriptional regulator</fullName>
    </submittedName>
</protein>
<dbReference type="InterPro" id="IPR050109">
    <property type="entry name" value="HTH-type_TetR-like_transc_reg"/>
</dbReference>
<feature type="DNA-binding region" description="H-T-H motif" evidence="4">
    <location>
        <begin position="36"/>
        <end position="55"/>
    </location>
</feature>
<gene>
    <name evidence="6" type="ORF">BF93_05590</name>
</gene>
<feature type="domain" description="HTH tetR-type" evidence="5">
    <location>
        <begin position="13"/>
        <end position="73"/>
    </location>
</feature>
<name>Z9JVZ6_9MICO</name>
<dbReference type="OrthoDB" id="5242390at2"/>
<proteinExistence type="predicted"/>
<dbReference type="eggNOG" id="COG1309">
    <property type="taxonomic scope" value="Bacteria"/>
</dbReference>
<dbReference type="AlphaFoldDB" id="Z9JVZ6"/>
<dbReference type="PANTHER" id="PTHR30055">
    <property type="entry name" value="HTH-TYPE TRANSCRIPTIONAL REGULATOR RUTR"/>
    <property type="match status" value="1"/>
</dbReference>
<dbReference type="GO" id="GO:0003700">
    <property type="term" value="F:DNA-binding transcription factor activity"/>
    <property type="evidence" value="ECO:0007669"/>
    <property type="project" value="TreeGrafter"/>
</dbReference>
<dbReference type="PRINTS" id="PR00455">
    <property type="entry name" value="HTHTETR"/>
</dbReference>
<dbReference type="RefSeq" id="WP_038370020.1">
    <property type="nucleotide sequence ID" value="NZ_BAAAOW010000001.1"/>
</dbReference>
<dbReference type="PROSITE" id="PS50977">
    <property type="entry name" value="HTH_TETR_2"/>
    <property type="match status" value="1"/>
</dbReference>
<dbReference type="PATRIC" id="fig|396014.3.peg.118"/>
<evidence type="ECO:0000256" key="4">
    <source>
        <dbReference type="PROSITE-ProRule" id="PRU00335"/>
    </source>
</evidence>
<keyword evidence="1" id="KW-0805">Transcription regulation</keyword>
<dbReference type="PANTHER" id="PTHR30055:SF238">
    <property type="entry name" value="MYCOFACTOCIN BIOSYNTHESIS TRANSCRIPTIONAL REGULATOR MFTR-RELATED"/>
    <property type="match status" value="1"/>
</dbReference>
<dbReference type="Pfam" id="PF00440">
    <property type="entry name" value="TetR_N"/>
    <property type="match status" value="1"/>
</dbReference>
<dbReference type="InterPro" id="IPR036271">
    <property type="entry name" value="Tet_transcr_reg_TetR-rel_C_sf"/>
</dbReference>
<evidence type="ECO:0000259" key="5">
    <source>
        <dbReference type="PROSITE" id="PS50977"/>
    </source>
</evidence>
<evidence type="ECO:0000313" key="7">
    <source>
        <dbReference type="Proteomes" id="UP000023067"/>
    </source>
</evidence>
<comment type="caution">
    <text evidence="6">The sequence shown here is derived from an EMBL/GenBank/DDBJ whole genome shotgun (WGS) entry which is preliminary data.</text>
</comment>
<evidence type="ECO:0000313" key="6">
    <source>
        <dbReference type="EMBL" id="EWS82515.1"/>
    </source>
</evidence>